<dbReference type="EMBL" id="BMWV01000005">
    <property type="protein sequence ID" value="GGY41471.1"/>
    <property type="molecule type" value="Genomic_DNA"/>
</dbReference>
<dbReference type="Pfam" id="PF00903">
    <property type="entry name" value="Glyoxalase"/>
    <property type="match status" value="1"/>
</dbReference>
<dbReference type="InterPro" id="IPR018146">
    <property type="entry name" value="Glyoxalase_1_CS"/>
</dbReference>
<reference evidence="3" key="3">
    <citation type="submission" date="2022-12" db="EMBL/GenBank/DDBJ databases">
        <authorList>
            <person name="Sun Q."/>
            <person name="Kim S."/>
        </authorList>
    </citation>
    <scope>NUCLEOTIDE SEQUENCE</scope>
    <source>
        <strain evidence="3">KCTC 12343</strain>
    </source>
</reference>
<evidence type="ECO:0000256" key="1">
    <source>
        <dbReference type="ARBA" id="ARBA00022723"/>
    </source>
</evidence>
<dbReference type="Proteomes" id="UP000292307">
    <property type="component" value="Chromosome"/>
</dbReference>
<dbReference type="PROSITE" id="PS51819">
    <property type="entry name" value="VOC"/>
    <property type="match status" value="1"/>
</dbReference>
<dbReference type="SUPFAM" id="SSF54593">
    <property type="entry name" value="Glyoxalase/Bleomycin resistance protein/Dihydroxybiphenyl dioxygenase"/>
    <property type="match status" value="1"/>
</dbReference>
<dbReference type="Gene3D" id="3.10.180.10">
    <property type="entry name" value="2,3-Dihydroxybiphenyl 1,2-Dioxygenase, domain 1"/>
    <property type="match status" value="1"/>
</dbReference>
<keyword evidence="1" id="KW-0479">Metal-binding</keyword>
<feature type="domain" description="VOC" evidence="2">
    <location>
        <begin position="4"/>
        <end position="115"/>
    </location>
</feature>
<dbReference type="InterPro" id="IPR004360">
    <property type="entry name" value="Glyas_Fos-R_dOase_dom"/>
</dbReference>
<dbReference type="EMBL" id="CP036401">
    <property type="protein sequence ID" value="QBI02597.1"/>
    <property type="molecule type" value="Genomic_DNA"/>
</dbReference>
<evidence type="ECO:0000313" key="3">
    <source>
        <dbReference type="EMBL" id="GGY41471.1"/>
    </source>
</evidence>
<gene>
    <name evidence="3" type="primary">fosA</name>
    <name evidence="4" type="ORF">EYF70_18420</name>
    <name evidence="3" type="ORF">GCM10007387_24250</name>
</gene>
<evidence type="ECO:0000313" key="6">
    <source>
        <dbReference type="Proteomes" id="UP000628442"/>
    </source>
</evidence>
<dbReference type="InterPro" id="IPR029068">
    <property type="entry name" value="Glyas_Bleomycin-R_OHBP_Dase"/>
</dbReference>
<protein>
    <submittedName>
        <fullName evidence="3 4">Glutathione transferase</fullName>
    </submittedName>
</protein>
<dbReference type="GO" id="GO:0004462">
    <property type="term" value="F:lactoylglutathione lyase activity"/>
    <property type="evidence" value="ECO:0007669"/>
    <property type="project" value="InterPro"/>
</dbReference>
<reference evidence="4 5" key="2">
    <citation type="submission" date="2019-02" db="EMBL/GenBank/DDBJ databases">
        <title>Draft Genome Sequences of Six Type Strains of the Genus Massilia.</title>
        <authorList>
            <person name="Miess H."/>
            <person name="Frediansyhah A."/>
            <person name="Gross H."/>
        </authorList>
    </citation>
    <scope>NUCLEOTIDE SEQUENCE [LARGE SCALE GENOMIC DNA]</scope>
    <source>
        <strain evidence="4 5">DSM 17472</strain>
    </source>
</reference>
<dbReference type="GO" id="GO:0046872">
    <property type="term" value="F:metal ion binding"/>
    <property type="evidence" value="ECO:0007669"/>
    <property type="project" value="UniProtKB-KW"/>
</dbReference>
<organism evidence="3 6">
    <name type="scientific">Pseudoduganella albidiflava</name>
    <dbReference type="NCBI Taxonomy" id="321983"/>
    <lineage>
        <taxon>Bacteria</taxon>
        <taxon>Pseudomonadati</taxon>
        <taxon>Pseudomonadota</taxon>
        <taxon>Betaproteobacteria</taxon>
        <taxon>Burkholderiales</taxon>
        <taxon>Oxalobacteraceae</taxon>
        <taxon>Telluria group</taxon>
        <taxon>Pseudoduganella</taxon>
    </lineage>
</organism>
<reference evidence="3" key="1">
    <citation type="journal article" date="2014" name="Int. J. Syst. Evol. Microbiol.">
        <title>Complete genome sequence of Corynebacterium casei LMG S-19264T (=DSM 44701T), isolated from a smear-ripened cheese.</title>
        <authorList>
            <consortium name="US DOE Joint Genome Institute (JGI-PGF)"/>
            <person name="Walter F."/>
            <person name="Albersmeier A."/>
            <person name="Kalinowski J."/>
            <person name="Ruckert C."/>
        </authorList>
    </citation>
    <scope>NUCLEOTIDE SEQUENCE</scope>
    <source>
        <strain evidence="3">KCTC 12343</strain>
    </source>
</reference>
<dbReference type="PANTHER" id="PTHR36113">
    <property type="entry name" value="LYASE, PUTATIVE-RELATED-RELATED"/>
    <property type="match status" value="1"/>
</dbReference>
<dbReference type="InterPro" id="IPR051332">
    <property type="entry name" value="Fosfomycin_Res_Enzymes"/>
</dbReference>
<dbReference type="PANTHER" id="PTHR36113:SF6">
    <property type="entry name" value="FOSFOMYCIN RESISTANCE PROTEIN FOSX"/>
    <property type="match status" value="1"/>
</dbReference>
<keyword evidence="5" id="KW-1185">Reference proteome</keyword>
<dbReference type="AlphaFoldDB" id="A0A411X0S7"/>
<proteinExistence type="predicted"/>
<evidence type="ECO:0000259" key="2">
    <source>
        <dbReference type="PROSITE" id="PS51819"/>
    </source>
</evidence>
<dbReference type="PROSITE" id="PS00934">
    <property type="entry name" value="GLYOXALASE_I_1"/>
    <property type="match status" value="1"/>
</dbReference>
<dbReference type="InterPro" id="IPR037523">
    <property type="entry name" value="VOC_core"/>
</dbReference>
<evidence type="ECO:0000313" key="5">
    <source>
        <dbReference type="Proteomes" id="UP000292307"/>
    </source>
</evidence>
<dbReference type="GO" id="GO:0016740">
    <property type="term" value="F:transferase activity"/>
    <property type="evidence" value="ECO:0007669"/>
    <property type="project" value="UniProtKB-KW"/>
</dbReference>
<keyword evidence="3" id="KW-0808">Transferase</keyword>
<sequence>MISALNHITLSVSDLETSFAFYAETLGFRPRAKWARGAYLSAGELWLCLTLDRQCRSGPLAEYTHIAFTVDEARFAAHAAALEARGVTPWQQNSSEGDSLYFLDPDGHKLEIHAGSLASRLASLRVAPYDGLTLFD</sequence>
<accession>A0A411X0S7</accession>
<dbReference type="RefSeq" id="WP_131146708.1">
    <property type="nucleotide sequence ID" value="NZ_BMWV01000005.1"/>
</dbReference>
<name>A0A411X0S7_9BURK</name>
<dbReference type="Proteomes" id="UP000628442">
    <property type="component" value="Unassembled WGS sequence"/>
</dbReference>
<dbReference type="OrthoDB" id="4265398at2"/>
<evidence type="ECO:0000313" key="4">
    <source>
        <dbReference type="EMBL" id="QBI02597.1"/>
    </source>
</evidence>